<dbReference type="Gene3D" id="3.10.50.40">
    <property type="match status" value="1"/>
</dbReference>
<protein>
    <recommendedName>
        <fullName evidence="10">Peptidyl-prolyl cis-trans isomerase</fullName>
        <ecNumber evidence="10">5.2.1.8</ecNumber>
    </recommendedName>
</protein>
<keyword evidence="5 9" id="KW-0697">Rotamase</keyword>
<dbReference type="InterPro" id="IPR001179">
    <property type="entry name" value="PPIase_FKBP_dom"/>
</dbReference>
<proteinExistence type="inferred from homology"/>
<dbReference type="EC" id="5.2.1.8" evidence="10"/>
<dbReference type="Pfam" id="PF00254">
    <property type="entry name" value="FKBP_C"/>
    <property type="match status" value="1"/>
</dbReference>
<evidence type="ECO:0000256" key="8">
    <source>
        <dbReference type="ARBA" id="ARBA00037071"/>
    </source>
</evidence>
<evidence type="ECO:0000256" key="4">
    <source>
        <dbReference type="ARBA" id="ARBA00022490"/>
    </source>
</evidence>
<keyword evidence="6" id="KW-0143">Chaperone</keyword>
<name>A0ABU1V101_9GAMM</name>
<organism evidence="12 13">
    <name type="scientific">Cellvibrio fibrivorans</name>
    <dbReference type="NCBI Taxonomy" id="126350"/>
    <lineage>
        <taxon>Bacteria</taxon>
        <taxon>Pseudomonadati</taxon>
        <taxon>Pseudomonadota</taxon>
        <taxon>Gammaproteobacteria</taxon>
        <taxon>Cellvibrionales</taxon>
        <taxon>Cellvibrionaceae</taxon>
        <taxon>Cellvibrio</taxon>
    </lineage>
</organism>
<evidence type="ECO:0000256" key="9">
    <source>
        <dbReference type="PROSITE-ProRule" id="PRU00277"/>
    </source>
</evidence>
<reference evidence="12 13" key="1">
    <citation type="submission" date="2023-07" db="EMBL/GenBank/DDBJ databases">
        <title>Sorghum-associated microbial communities from plants grown in Nebraska, USA.</title>
        <authorList>
            <person name="Schachtman D."/>
        </authorList>
    </citation>
    <scope>NUCLEOTIDE SEQUENCE [LARGE SCALE GENOMIC DNA]</scope>
    <source>
        <strain evidence="12 13">BE190</strain>
    </source>
</reference>
<evidence type="ECO:0000313" key="13">
    <source>
        <dbReference type="Proteomes" id="UP001253595"/>
    </source>
</evidence>
<dbReference type="GO" id="GO:0003755">
    <property type="term" value="F:peptidyl-prolyl cis-trans isomerase activity"/>
    <property type="evidence" value="ECO:0007669"/>
    <property type="project" value="UniProtKB-EC"/>
</dbReference>
<comment type="similarity">
    <text evidence="3 10">Belongs to the FKBP-type PPIase family.</text>
</comment>
<evidence type="ECO:0000256" key="1">
    <source>
        <dbReference type="ARBA" id="ARBA00000971"/>
    </source>
</evidence>
<gene>
    <name evidence="12" type="ORF">J2X05_003111</name>
</gene>
<dbReference type="PANTHER" id="PTHR47861">
    <property type="entry name" value="FKBP-TYPE PEPTIDYL-PROLYL CIS-TRANS ISOMERASE SLYD"/>
    <property type="match status" value="1"/>
</dbReference>
<keyword evidence="13" id="KW-1185">Reference proteome</keyword>
<dbReference type="RefSeq" id="WP_310073961.1">
    <property type="nucleotide sequence ID" value="NZ_JAVDVX010000005.1"/>
</dbReference>
<keyword evidence="7 9" id="KW-0413">Isomerase</keyword>
<sequence>MNISENCVASFHYTLTDGTGKVLDSSEGHEPLSYLHGAGNIIPGLEDALVGKVVGDKLNVSVNAAEAYGLRDDSLVQELPSNMFSGIDNIEVGMEFHAETEQGLQVVTVTKVEGDQVTIDGNHPLAGVDLTFDVEITEVRAATEEELNHGHAHGAGGHHHH</sequence>
<evidence type="ECO:0000256" key="6">
    <source>
        <dbReference type="ARBA" id="ARBA00023186"/>
    </source>
</evidence>
<dbReference type="Proteomes" id="UP001253595">
    <property type="component" value="Unassembled WGS sequence"/>
</dbReference>
<dbReference type="PANTHER" id="PTHR47861:SF3">
    <property type="entry name" value="FKBP-TYPE PEPTIDYL-PROLYL CIS-TRANS ISOMERASE SLYD"/>
    <property type="match status" value="1"/>
</dbReference>
<comment type="function">
    <text evidence="8">Also involved in hydrogenase metallocenter assembly, probably by participating in the nickel insertion step. This function in hydrogenase biosynthesis requires chaperone activity and the presence of the metal-binding domain, but not PPIase activity.</text>
</comment>
<feature type="domain" description="PPIase FKBP-type" evidence="11">
    <location>
        <begin position="6"/>
        <end position="82"/>
    </location>
</feature>
<evidence type="ECO:0000256" key="3">
    <source>
        <dbReference type="ARBA" id="ARBA00006577"/>
    </source>
</evidence>
<comment type="caution">
    <text evidence="12">The sequence shown here is derived from an EMBL/GenBank/DDBJ whole genome shotgun (WGS) entry which is preliminary data.</text>
</comment>
<evidence type="ECO:0000313" key="12">
    <source>
        <dbReference type="EMBL" id="MDR7091085.1"/>
    </source>
</evidence>
<dbReference type="EMBL" id="JAVDVX010000005">
    <property type="protein sequence ID" value="MDR7091085.1"/>
    <property type="molecule type" value="Genomic_DNA"/>
</dbReference>
<evidence type="ECO:0000256" key="2">
    <source>
        <dbReference type="ARBA" id="ARBA00004496"/>
    </source>
</evidence>
<evidence type="ECO:0000256" key="7">
    <source>
        <dbReference type="ARBA" id="ARBA00023235"/>
    </source>
</evidence>
<dbReference type="SUPFAM" id="SSF54534">
    <property type="entry name" value="FKBP-like"/>
    <property type="match status" value="1"/>
</dbReference>
<evidence type="ECO:0000256" key="5">
    <source>
        <dbReference type="ARBA" id="ARBA00023110"/>
    </source>
</evidence>
<comment type="subcellular location">
    <subcellularLocation>
        <location evidence="2">Cytoplasm</location>
    </subcellularLocation>
</comment>
<dbReference type="PROSITE" id="PS50059">
    <property type="entry name" value="FKBP_PPIASE"/>
    <property type="match status" value="1"/>
</dbReference>
<evidence type="ECO:0000256" key="10">
    <source>
        <dbReference type="RuleBase" id="RU003915"/>
    </source>
</evidence>
<evidence type="ECO:0000259" key="11">
    <source>
        <dbReference type="PROSITE" id="PS50059"/>
    </source>
</evidence>
<keyword evidence="4" id="KW-0963">Cytoplasm</keyword>
<comment type="catalytic activity">
    <reaction evidence="1 9 10">
        <text>[protein]-peptidylproline (omega=180) = [protein]-peptidylproline (omega=0)</text>
        <dbReference type="Rhea" id="RHEA:16237"/>
        <dbReference type="Rhea" id="RHEA-COMP:10747"/>
        <dbReference type="Rhea" id="RHEA-COMP:10748"/>
        <dbReference type="ChEBI" id="CHEBI:83833"/>
        <dbReference type="ChEBI" id="CHEBI:83834"/>
        <dbReference type="EC" id="5.2.1.8"/>
    </reaction>
</comment>
<dbReference type="InterPro" id="IPR046357">
    <property type="entry name" value="PPIase_dom_sf"/>
</dbReference>
<accession>A0ABU1V101</accession>